<reference evidence="5 8" key="3">
    <citation type="submission" date="2019-04" db="EMBL/GenBank/DDBJ databases">
        <title>Genome Announcement to Ensure Probiotic Safety of Lactobacillus rhamnosus UBLR-58.</title>
        <authorList>
            <person name="Sulthana A."/>
            <person name="Lakshmi S.G."/>
            <person name="Madempudi R.S."/>
        </authorList>
    </citation>
    <scope>NUCLEOTIDE SEQUENCE [LARGE SCALE GENOMIC DNA]</scope>
    <source>
        <strain evidence="5 8">UBLR-58</strain>
    </source>
</reference>
<evidence type="ECO:0000256" key="1">
    <source>
        <dbReference type="SAM" id="Phobius"/>
    </source>
</evidence>
<dbReference type="OMA" id="YKKNWQN"/>
<evidence type="ECO:0000313" key="3">
    <source>
        <dbReference type="EMBL" id="ONN75931.1"/>
    </source>
</evidence>
<keyword evidence="1" id="KW-0472">Membrane</keyword>
<evidence type="ECO:0000313" key="7">
    <source>
        <dbReference type="Proteomes" id="UP000234212"/>
    </source>
</evidence>
<dbReference type="EMBL" id="JACCKI010000001">
    <property type="protein sequence ID" value="NZA03972.1"/>
    <property type="molecule type" value="Genomic_DNA"/>
</dbReference>
<protein>
    <submittedName>
        <fullName evidence="2">Uncharacterized protein</fullName>
    </submittedName>
</protein>
<evidence type="ECO:0000313" key="5">
    <source>
        <dbReference type="EMBL" id="THC81353.1"/>
    </source>
</evidence>
<accession>A0A2A5L5F7</accession>
<dbReference type="InterPro" id="IPR049731">
    <property type="entry name" value="LVIS_2131-like"/>
</dbReference>
<comment type="caution">
    <text evidence="2">The sequence shown here is derived from an EMBL/GenBank/DDBJ whole genome shotgun (WGS) entry which is preliminary data.</text>
</comment>
<evidence type="ECO:0000313" key="2">
    <source>
        <dbReference type="EMBL" id="NZA03972.1"/>
    </source>
</evidence>
<proteinExistence type="predicted"/>
<dbReference type="Proteomes" id="UP000307517">
    <property type="component" value="Unassembled WGS sequence"/>
</dbReference>
<dbReference type="EMBL" id="PKJX01000002">
    <property type="protein sequence ID" value="PLA57251.1"/>
    <property type="molecule type" value="Genomic_DNA"/>
</dbReference>
<dbReference type="RefSeq" id="WP_005685275.1">
    <property type="nucleotide sequence ID" value="NZ_BSWG01000006.1"/>
</dbReference>
<dbReference type="Proteomes" id="UP000189067">
    <property type="component" value="Unassembled WGS sequence"/>
</dbReference>
<dbReference type="NCBIfam" id="NF040508">
    <property type="entry name" value="LVIS_2131_fam"/>
    <property type="match status" value="1"/>
</dbReference>
<accession>A0A0E3CNP0</accession>
<dbReference type="Proteomes" id="UP000552935">
    <property type="component" value="Unassembled WGS sequence"/>
</dbReference>
<dbReference type="GeneID" id="69830781"/>
<sequence>MNSWNLIGLFAWVILIAYLFFIIWHIRRRHIKAIVKSGRQVSPSVVLVDLVEVAVLLLAVAGMVWVSWLRPIDYRDSHEVTISHSAQPLILQTGDEHSFYVRVRTGNGKNPILYYTYWTEGAKYENTSHNAEVSSGSQPLTPRAAAYPWSKKELKKLDQSADRAYVATVSAQYKPGFLNGLGMHVGHSADRFSILRVPNDTFVEIDPVED</sequence>
<dbReference type="EMBL" id="MTJY01000007">
    <property type="protein sequence ID" value="ONN75931.1"/>
    <property type="molecule type" value="Genomic_DNA"/>
</dbReference>
<reference evidence="2 9" key="4">
    <citation type="submission" date="2020-07" db="EMBL/GenBank/DDBJ databases">
        <title>Organ Donor 1.</title>
        <authorList>
            <person name="Marsh A.J."/>
            <person name="Azcarate-Peril M.A."/>
        </authorList>
    </citation>
    <scope>NUCLEOTIDE SEQUENCE [LARGE SCALE GENOMIC DNA]</scope>
    <source>
        <strain evidence="2 9">AMC0712</strain>
    </source>
</reference>
<reference evidence="4 7" key="2">
    <citation type="submission" date="2017-12" db="EMBL/GenBank/DDBJ databases">
        <title>Phylogenetic diversity of female urinary microbiome.</title>
        <authorList>
            <person name="Thomas-White K."/>
            <person name="Wolfe A.J."/>
        </authorList>
    </citation>
    <scope>NUCLEOTIDE SEQUENCE [LARGE SCALE GENOMIC DNA]</scope>
    <source>
        <strain evidence="4 7">UMB0004</strain>
    </source>
</reference>
<evidence type="ECO:0000313" key="9">
    <source>
        <dbReference type="Proteomes" id="UP000552935"/>
    </source>
</evidence>
<keyword evidence="1" id="KW-1133">Transmembrane helix</keyword>
<organism evidence="2 9">
    <name type="scientific">Lacticaseibacillus rhamnosus</name>
    <name type="common">Lactobacillus rhamnosus</name>
    <dbReference type="NCBI Taxonomy" id="47715"/>
    <lineage>
        <taxon>Bacteria</taxon>
        <taxon>Bacillati</taxon>
        <taxon>Bacillota</taxon>
        <taxon>Bacilli</taxon>
        <taxon>Lactobacillales</taxon>
        <taxon>Lactobacillaceae</taxon>
        <taxon>Lacticaseibacillus</taxon>
    </lineage>
</organism>
<evidence type="ECO:0000313" key="6">
    <source>
        <dbReference type="Proteomes" id="UP000189067"/>
    </source>
</evidence>
<feature type="transmembrane region" description="Helical" evidence="1">
    <location>
        <begin position="6"/>
        <end position="24"/>
    </location>
</feature>
<evidence type="ECO:0000313" key="4">
    <source>
        <dbReference type="EMBL" id="PLA57251.1"/>
    </source>
</evidence>
<gene>
    <name evidence="3" type="ORF">BWR10_01040</name>
    <name evidence="4" type="ORF">CYJ91_05430</name>
    <name evidence="5" type="ORF">E6L36_13865</name>
    <name evidence="2" type="ORF">H0N82_02280</name>
</gene>
<dbReference type="Proteomes" id="UP000234212">
    <property type="component" value="Unassembled WGS sequence"/>
</dbReference>
<keyword evidence="1" id="KW-0812">Transmembrane</keyword>
<feature type="transmembrane region" description="Helical" evidence="1">
    <location>
        <begin position="45"/>
        <end position="68"/>
    </location>
</feature>
<evidence type="ECO:0000313" key="8">
    <source>
        <dbReference type="Proteomes" id="UP000307517"/>
    </source>
</evidence>
<reference evidence="3 6" key="1">
    <citation type="submission" date="2017-01" db="EMBL/GenBank/DDBJ databases">
        <title>In silico prediction, in vitro antibacterial spectrum and physicochemical properties of a putative bacteriocin produced by Lactobacillus rhamnosus strain L156.4.</title>
        <authorList>
            <person name="Silveira A.M."/>
            <person name="Monteiro A.S."/>
            <person name="Santos V.L."/>
            <person name="Nicoli J.R."/>
            <person name="Azevedo V."/>
            <person name="Soares S.C."/>
            <person name="Castro-Oliveira L."/>
            <person name="Dias-Souza M.V."/>
            <person name="Nardi R.M."/>
        </authorList>
    </citation>
    <scope>NUCLEOTIDE SEQUENCE [LARGE SCALE GENOMIC DNA]</scope>
    <source>
        <strain evidence="3 6">L156.4</strain>
    </source>
</reference>
<name>A0A0E3CNP0_LACRH</name>
<dbReference type="AlphaFoldDB" id="A0A0E3CNP0"/>
<dbReference type="EMBL" id="SSHM01000001">
    <property type="protein sequence ID" value="THC81353.1"/>
    <property type="molecule type" value="Genomic_DNA"/>
</dbReference>